<accession>A0A4R8ZZ37</accession>
<evidence type="ECO:0000256" key="2">
    <source>
        <dbReference type="ARBA" id="ARBA00022475"/>
    </source>
</evidence>
<reference evidence="10 11" key="1">
    <citation type="submission" date="2019-03" db="EMBL/GenBank/DDBJ databases">
        <title>Genomics of glacier-inhabiting Cryobacterium strains.</title>
        <authorList>
            <person name="Liu Q."/>
            <person name="Xin Y.-H."/>
        </authorList>
    </citation>
    <scope>NUCLEOTIDE SEQUENCE [LARGE SCALE GENOMIC DNA]</scope>
    <source>
        <strain evidence="10 11">Hh14</strain>
    </source>
</reference>
<feature type="transmembrane region" description="Helical" evidence="9">
    <location>
        <begin position="179"/>
        <end position="201"/>
    </location>
</feature>
<feature type="transmembrane region" description="Helical" evidence="9">
    <location>
        <begin position="293"/>
        <end position="312"/>
    </location>
</feature>
<gene>
    <name evidence="10" type="ORF">E3T55_13125</name>
</gene>
<keyword evidence="3" id="KW-0808">Transferase</keyword>
<keyword evidence="5 9" id="KW-1133">Transmembrane helix</keyword>
<keyword evidence="4 9" id="KW-0812">Transmembrane</keyword>
<dbReference type="Proteomes" id="UP000297447">
    <property type="component" value="Unassembled WGS sequence"/>
</dbReference>
<comment type="subcellular location">
    <subcellularLocation>
        <location evidence="1">Cell membrane</location>
        <topology evidence="1">Multi-pass membrane protein</topology>
    </subcellularLocation>
</comment>
<dbReference type="InterPro" id="IPR018584">
    <property type="entry name" value="GT87"/>
</dbReference>
<dbReference type="AlphaFoldDB" id="A0A4R8ZZ37"/>
<evidence type="ECO:0000256" key="6">
    <source>
        <dbReference type="ARBA" id="ARBA00023136"/>
    </source>
</evidence>
<dbReference type="OrthoDB" id="581198at2"/>
<protein>
    <submittedName>
        <fullName evidence="10">DUF2029 domain-containing protein</fullName>
    </submittedName>
</protein>
<sequence>MLVAAFALVHVVLIVLALNAPNGPLGDVEAIYLGWAREAASGAGIPGITKDFVYPVVAVLPILGALVVGDDGYVAVWLALVTLGNAAAFAVLLHRASRATDRRYDVAAWWWLAFLLLLGPIAVGRIDAVTVPLVIVGLLWLSSRPIWASVLLTIATWVKVWPAAVIGAVLVVSADRARVFRVALVTSAAILVTAVALSLSLGSAPHVLSFIAEQTGRGIQIESPVAGLWMWQAAAGLSGITIYYDFDILTYQITGPGTTLASALMTPLLALSAVAVLLLGVRAQRRGVDRAHLFPALVLALVLVLVLVNKVGSPQFSSWLAAPLIFGLVVQPLVWRLPALLGLVIAALTQIVYPFFYDTLLVADPLLVAVLTLRNLLEVALLGWALHRLWTYAGTDGRAARRTAQTSQTPQNPQNRQNPHNPQNRQNPQNRRSR</sequence>
<evidence type="ECO:0000313" key="11">
    <source>
        <dbReference type="Proteomes" id="UP000297447"/>
    </source>
</evidence>
<evidence type="ECO:0000256" key="7">
    <source>
        <dbReference type="ARBA" id="ARBA00024033"/>
    </source>
</evidence>
<comment type="caution">
    <text evidence="10">The sequence shown here is derived from an EMBL/GenBank/DDBJ whole genome shotgun (WGS) entry which is preliminary data.</text>
</comment>
<feature type="transmembrane region" description="Helical" evidence="9">
    <location>
        <begin position="74"/>
        <end position="94"/>
    </location>
</feature>
<evidence type="ECO:0000256" key="5">
    <source>
        <dbReference type="ARBA" id="ARBA00022989"/>
    </source>
</evidence>
<evidence type="ECO:0000256" key="4">
    <source>
        <dbReference type="ARBA" id="ARBA00022692"/>
    </source>
</evidence>
<feature type="transmembrane region" description="Helical" evidence="9">
    <location>
        <begin position="106"/>
        <end position="126"/>
    </location>
</feature>
<evidence type="ECO:0000313" key="10">
    <source>
        <dbReference type="EMBL" id="TFD49038.1"/>
    </source>
</evidence>
<dbReference type="Pfam" id="PF09594">
    <property type="entry name" value="GT87"/>
    <property type="match status" value="1"/>
</dbReference>
<keyword evidence="6 9" id="KW-0472">Membrane</keyword>
<keyword evidence="2" id="KW-1003">Cell membrane</keyword>
<keyword evidence="11" id="KW-1185">Reference proteome</keyword>
<evidence type="ECO:0000256" key="1">
    <source>
        <dbReference type="ARBA" id="ARBA00004651"/>
    </source>
</evidence>
<name>A0A4R8ZZ37_9MICO</name>
<evidence type="ECO:0000256" key="3">
    <source>
        <dbReference type="ARBA" id="ARBA00022679"/>
    </source>
</evidence>
<feature type="region of interest" description="Disordered" evidence="8">
    <location>
        <begin position="400"/>
        <end position="434"/>
    </location>
</feature>
<evidence type="ECO:0000256" key="8">
    <source>
        <dbReference type="SAM" id="MobiDB-lite"/>
    </source>
</evidence>
<proteinExistence type="inferred from homology"/>
<feature type="transmembrane region" description="Helical" evidence="9">
    <location>
        <begin position="260"/>
        <end position="281"/>
    </location>
</feature>
<dbReference type="EMBL" id="SOHE01000053">
    <property type="protein sequence ID" value="TFD49038.1"/>
    <property type="molecule type" value="Genomic_DNA"/>
</dbReference>
<feature type="transmembrane region" description="Helical" evidence="9">
    <location>
        <begin position="146"/>
        <end position="172"/>
    </location>
</feature>
<organism evidence="10 11">
    <name type="scientific">Cryobacterium frigoriphilum</name>
    <dbReference type="NCBI Taxonomy" id="1259150"/>
    <lineage>
        <taxon>Bacteria</taxon>
        <taxon>Bacillati</taxon>
        <taxon>Actinomycetota</taxon>
        <taxon>Actinomycetes</taxon>
        <taxon>Micrococcales</taxon>
        <taxon>Microbacteriaceae</taxon>
        <taxon>Cryobacterium</taxon>
    </lineage>
</organism>
<comment type="similarity">
    <text evidence="7">Belongs to the glycosyltransferase 87 family.</text>
</comment>
<evidence type="ECO:0000256" key="9">
    <source>
        <dbReference type="SAM" id="Phobius"/>
    </source>
</evidence>
<dbReference type="GO" id="GO:0005886">
    <property type="term" value="C:plasma membrane"/>
    <property type="evidence" value="ECO:0007669"/>
    <property type="project" value="UniProtKB-SubCell"/>
</dbReference>
<dbReference type="GO" id="GO:0016758">
    <property type="term" value="F:hexosyltransferase activity"/>
    <property type="evidence" value="ECO:0007669"/>
    <property type="project" value="InterPro"/>
</dbReference>
<feature type="transmembrane region" description="Helical" evidence="9">
    <location>
        <begin position="340"/>
        <end position="360"/>
    </location>
</feature>